<feature type="domain" description="Phage terminase large subunit N-terminal" evidence="1">
    <location>
        <begin position="5"/>
        <end position="73"/>
    </location>
</feature>
<comment type="caution">
    <text evidence="2">The sequence shown here is derived from an EMBL/GenBank/DDBJ whole genome shotgun (WGS) entry which is preliminary data.</text>
</comment>
<organism evidence="2">
    <name type="scientific">marine sediment metagenome</name>
    <dbReference type="NCBI Taxonomy" id="412755"/>
    <lineage>
        <taxon>unclassified sequences</taxon>
        <taxon>metagenomes</taxon>
        <taxon>ecological metagenomes</taxon>
    </lineage>
</organism>
<dbReference type="Gene3D" id="3.40.50.300">
    <property type="entry name" value="P-loop containing nucleotide triphosphate hydrolases"/>
    <property type="match status" value="1"/>
</dbReference>
<reference evidence="2" key="1">
    <citation type="journal article" date="2014" name="Front. Microbiol.">
        <title>High frequency of phylogenetically diverse reductive dehalogenase-homologous genes in deep subseafloor sedimentary metagenomes.</title>
        <authorList>
            <person name="Kawai M."/>
            <person name="Futagami T."/>
            <person name="Toyoda A."/>
            <person name="Takaki Y."/>
            <person name="Nishi S."/>
            <person name="Hori S."/>
            <person name="Arai W."/>
            <person name="Tsubouchi T."/>
            <person name="Morono Y."/>
            <person name="Uchiyama I."/>
            <person name="Ito T."/>
            <person name="Fujiyama A."/>
            <person name="Inagaki F."/>
            <person name="Takami H."/>
        </authorList>
    </citation>
    <scope>NUCLEOTIDE SEQUENCE</scope>
    <source>
        <strain evidence="2">Expedition CK06-06</strain>
    </source>
</reference>
<proteinExistence type="predicted"/>
<dbReference type="InterPro" id="IPR035412">
    <property type="entry name" value="Terminase_L_N"/>
</dbReference>
<accession>X1TYZ1</accession>
<gene>
    <name evidence="2" type="ORF">S12H4_23592</name>
</gene>
<evidence type="ECO:0000259" key="1">
    <source>
        <dbReference type="Pfam" id="PF04466"/>
    </source>
</evidence>
<protein>
    <recommendedName>
        <fullName evidence="1">Phage terminase large subunit N-terminal domain-containing protein</fullName>
    </recommendedName>
</protein>
<dbReference type="EMBL" id="BARW01012568">
    <property type="protein sequence ID" value="GAI85279.1"/>
    <property type="molecule type" value="Genomic_DNA"/>
</dbReference>
<name>X1TYZ1_9ZZZZ</name>
<dbReference type="InterPro" id="IPR027417">
    <property type="entry name" value="P-loop_NTPase"/>
</dbReference>
<dbReference type="AlphaFoldDB" id="X1TYZ1"/>
<sequence>GLDEPVDIQEGVFTQLIGRLSGTKNLKNPFGLLTTNPGSELHWIHKYFIHEDTKQSDFYFVSTTTYDNKLLPHYERYIGRIEMDSFGK</sequence>
<dbReference type="Pfam" id="PF04466">
    <property type="entry name" value="Terminase_3"/>
    <property type="match status" value="1"/>
</dbReference>
<evidence type="ECO:0000313" key="2">
    <source>
        <dbReference type="EMBL" id="GAI85279.1"/>
    </source>
</evidence>
<feature type="non-terminal residue" evidence="2">
    <location>
        <position position="1"/>
    </location>
</feature>